<dbReference type="AlphaFoldDB" id="A0A066RIA3"/>
<evidence type="ECO:0000313" key="2">
    <source>
        <dbReference type="Proteomes" id="UP000027192"/>
    </source>
</evidence>
<reference evidence="1 2" key="1">
    <citation type="submission" date="2014-04" db="EMBL/GenBank/DDBJ databases">
        <title>Draft genome sequence of Photobacterium halotolerans S2753: a solonamide, ngercheumicin and holomycin producer.</title>
        <authorList>
            <person name="Machado H.R."/>
            <person name="Gram L."/>
        </authorList>
    </citation>
    <scope>NUCLEOTIDE SEQUENCE [LARGE SCALE GENOMIC DNA]</scope>
    <source>
        <strain evidence="1 2">S2753</strain>
    </source>
</reference>
<evidence type="ECO:0008006" key="3">
    <source>
        <dbReference type="Google" id="ProtNLM"/>
    </source>
</evidence>
<dbReference type="EMBL" id="JMIB01000038">
    <property type="protein sequence ID" value="KDM90054.1"/>
    <property type="molecule type" value="Genomic_DNA"/>
</dbReference>
<keyword evidence="2" id="KW-1185">Reference proteome</keyword>
<dbReference type="SUPFAM" id="SSF51126">
    <property type="entry name" value="Pectin lyase-like"/>
    <property type="match status" value="1"/>
</dbReference>
<comment type="caution">
    <text evidence="1">The sequence shown here is derived from an EMBL/GenBank/DDBJ whole genome shotgun (WGS) entry which is preliminary data.</text>
</comment>
<sequence>MIDDPEVSKEKISMKVSQRITLPVLLLTVMACSDESETASENEHSVFDCGTLGVNATPVLPTDSNRLIEVSNYAALVSAIESGYSYIKVPNGVTIEIPNQQAALALGEHQTLFGERGISDDPGKLRVAANPNPTEDSYPVIRLSSYSRISGLIVEGPVRVSQTTKSTIGMQTQNDSVGIRVDNNEIFGWPWAGVSLKRSTKATVSHNYIHHNIKTELGYGVVVQNGDTTADIQCNIFDHNRHAIAGSGALGEGYTASYNLVMQGGGKAAYHQFDMHEKDGYGGSYVKVYNNWFNYGDFGTSNRSSVMIRAIPSEGPIEVSGNIFQSDFVIQNGQPTVDGVAGSIPDAETLRKKNQFSQAFSFKRESEHVCVMSVAGQTVPVLCQGVGLTF</sequence>
<protein>
    <recommendedName>
        <fullName evidence="3">Right handed beta helix domain-containing protein</fullName>
    </recommendedName>
</protein>
<name>A0A066RIA3_9GAMM</name>
<dbReference type="Gene3D" id="2.160.20.10">
    <property type="entry name" value="Single-stranded right-handed beta-helix, Pectin lyase-like"/>
    <property type="match status" value="1"/>
</dbReference>
<evidence type="ECO:0000313" key="1">
    <source>
        <dbReference type="EMBL" id="KDM90054.1"/>
    </source>
</evidence>
<organism evidence="1 2">
    <name type="scientific">Photobacterium galatheae</name>
    <dbReference type="NCBI Taxonomy" id="1654360"/>
    <lineage>
        <taxon>Bacteria</taxon>
        <taxon>Pseudomonadati</taxon>
        <taxon>Pseudomonadota</taxon>
        <taxon>Gammaproteobacteria</taxon>
        <taxon>Vibrionales</taxon>
        <taxon>Vibrionaceae</taxon>
        <taxon>Photobacterium</taxon>
    </lineage>
</organism>
<gene>
    <name evidence="1" type="ORF">EA58_19140</name>
</gene>
<dbReference type="InterPro" id="IPR011050">
    <property type="entry name" value="Pectin_lyase_fold/virulence"/>
</dbReference>
<accession>A0A066RIA3</accession>
<dbReference type="STRING" id="1654360.EA58_19140"/>
<dbReference type="Proteomes" id="UP000027192">
    <property type="component" value="Unassembled WGS sequence"/>
</dbReference>
<proteinExistence type="predicted"/>
<dbReference type="InterPro" id="IPR012334">
    <property type="entry name" value="Pectin_lyas_fold"/>
</dbReference>